<name>X1DC20_9ZZZZ</name>
<keyword evidence="1" id="KW-1133">Transmembrane helix</keyword>
<dbReference type="AlphaFoldDB" id="X1DC20"/>
<proteinExistence type="predicted"/>
<keyword evidence="1" id="KW-0812">Transmembrane</keyword>
<gene>
    <name evidence="2" type="ORF">S01H4_55457</name>
</gene>
<dbReference type="EMBL" id="BART01032010">
    <property type="protein sequence ID" value="GAH18336.1"/>
    <property type="molecule type" value="Genomic_DNA"/>
</dbReference>
<sequence length="63" mass="6960">MMKDINEFSLSRLFRFVSYTLAGIALYLAGVELESGNLRLASIFLGIGGLIGVVRNVIRLRSK</sequence>
<accession>X1DC20</accession>
<comment type="caution">
    <text evidence="2">The sequence shown here is derived from an EMBL/GenBank/DDBJ whole genome shotgun (WGS) entry which is preliminary data.</text>
</comment>
<feature type="transmembrane region" description="Helical" evidence="1">
    <location>
        <begin position="12"/>
        <end position="30"/>
    </location>
</feature>
<reference evidence="2" key="1">
    <citation type="journal article" date="2014" name="Front. Microbiol.">
        <title>High frequency of phylogenetically diverse reductive dehalogenase-homologous genes in deep subseafloor sedimentary metagenomes.</title>
        <authorList>
            <person name="Kawai M."/>
            <person name="Futagami T."/>
            <person name="Toyoda A."/>
            <person name="Takaki Y."/>
            <person name="Nishi S."/>
            <person name="Hori S."/>
            <person name="Arai W."/>
            <person name="Tsubouchi T."/>
            <person name="Morono Y."/>
            <person name="Uchiyama I."/>
            <person name="Ito T."/>
            <person name="Fujiyama A."/>
            <person name="Inagaki F."/>
            <person name="Takami H."/>
        </authorList>
    </citation>
    <scope>NUCLEOTIDE SEQUENCE</scope>
    <source>
        <strain evidence="2">Expedition CK06-06</strain>
    </source>
</reference>
<protein>
    <submittedName>
        <fullName evidence="2">Uncharacterized protein</fullName>
    </submittedName>
</protein>
<evidence type="ECO:0000313" key="2">
    <source>
        <dbReference type="EMBL" id="GAH18336.1"/>
    </source>
</evidence>
<keyword evidence="1" id="KW-0472">Membrane</keyword>
<organism evidence="2">
    <name type="scientific">marine sediment metagenome</name>
    <dbReference type="NCBI Taxonomy" id="412755"/>
    <lineage>
        <taxon>unclassified sequences</taxon>
        <taxon>metagenomes</taxon>
        <taxon>ecological metagenomes</taxon>
    </lineage>
</organism>
<evidence type="ECO:0000256" key="1">
    <source>
        <dbReference type="SAM" id="Phobius"/>
    </source>
</evidence>
<feature type="transmembrane region" description="Helical" evidence="1">
    <location>
        <begin position="36"/>
        <end position="58"/>
    </location>
</feature>